<keyword evidence="3" id="KW-1185">Reference proteome</keyword>
<evidence type="ECO:0000313" key="3">
    <source>
        <dbReference type="Proteomes" id="UP001465755"/>
    </source>
</evidence>
<protein>
    <submittedName>
        <fullName evidence="2">Uncharacterized protein</fullName>
    </submittedName>
</protein>
<proteinExistence type="predicted"/>
<dbReference type="EMBL" id="JALJOQ010000049">
    <property type="protein sequence ID" value="KAK9804583.1"/>
    <property type="molecule type" value="Genomic_DNA"/>
</dbReference>
<sequence>MSLKAETHFAPVQSPEILTGLSRGASSRRCSHCRGLQASWRDEIPRIVDNIPRRVPQRVLEFSKYAYKQSMYWFFPATSALESSDPSSPPAPAGWPGWPAWVLLALVCASVYEIGRATARALNSLQGKEEADEEQRRREELRVLTQQMRRVGGGADQQPTRQHPAPTLRYD</sequence>
<evidence type="ECO:0000256" key="1">
    <source>
        <dbReference type="SAM" id="MobiDB-lite"/>
    </source>
</evidence>
<accession>A0AAW1P8C1</accession>
<reference evidence="2 3" key="1">
    <citation type="journal article" date="2024" name="Nat. Commun.">
        <title>Phylogenomics reveals the evolutionary origins of lichenization in chlorophyte algae.</title>
        <authorList>
            <person name="Puginier C."/>
            <person name="Libourel C."/>
            <person name="Otte J."/>
            <person name="Skaloud P."/>
            <person name="Haon M."/>
            <person name="Grisel S."/>
            <person name="Petersen M."/>
            <person name="Berrin J.G."/>
            <person name="Delaux P.M."/>
            <person name="Dal Grande F."/>
            <person name="Keller J."/>
        </authorList>
    </citation>
    <scope>NUCLEOTIDE SEQUENCE [LARGE SCALE GENOMIC DNA]</scope>
    <source>
        <strain evidence="2 3">SAG 2036</strain>
    </source>
</reference>
<organism evidence="2 3">
    <name type="scientific">Symbiochloris irregularis</name>
    <dbReference type="NCBI Taxonomy" id="706552"/>
    <lineage>
        <taxon>Eukaryota</taxon>
        <taxon>Viridiplantae</taxon>
        <taxon>Chlorophyta</taxon>
        <taxon>core chlorophytes</taxon>
        <taxon>Trebouxiophyceae</taxon>
        <taxon>Trebouxiales</taxon>
        <taxon>Trebouxiaceae</taxon>
        <taxon>Symbiochloris</taxon>
    </lineage>
</organism>
<name>A0AAW1P8C1_9CHLO</name>
<evidence type="ECO:0000313" key="2">
    <source>
        <dbReference type="EMBL" id="KAK9804583.1"/>
    </source>
</evidence>
<feature type="region of interest" description="Disordered" evidence="1">
    <location>
        <begin position="124"/>
        <end position="171"/>
    </location>
</feature>
<comment type="caution">
    <text evidence="2">The sequence shown here is derived from an EMBL/GenBank/DDBJ whole genome shotgun (WGS) entry which is preliminary data.</text>
</comment>
<dbReference type="Proteomes" id="UP001465755">
    <property type="component" value="Unassembled WGS sequence"/>
</dbReference>
<dbReference type="AlphaFoldDB" id="A0AAW1P8C1"/>
<gene>
    <name evidence="2" type="ORF">WJX73_002807</name>
</gene>